<dbReference type="AlphaFoldDB" id="A0A1U8NSV6"/>
<dbReference type="KEGG" id="ghi:107951504"/>
<dbReference type="GeneID" id="107951504"/>
<reference evidence="1" key="1">
    <citation type="journal article" date="2020" name="Nat. Genet.">
        <title>Genomic diversifications of five Gossypium allopolyploid species and their impact on cotton improvement.</title>
        <authorList>
            <person name="Chen Z.J."/>
            <person name="Sreedasyam A."/>
            <person name="Ando A."/>
            <person name="Song Q."/>
            <person name="De Santiago L.M."/>
            <person name="Hulse-Kemp A.M."/>
            <person name="Ding M."/>
            <person name="Ye W."/>
            <person name="Kirkbride R.C."/>
            <person name="Jenkins J."/>
            <person name="Plott C."/>
            <person name="Lovell J."/>
            <person name="Lin Y.M."/>
            <person name="Vaughn R."/>
            <person name="Liu B."/>
            <person name="Simpson S."/>
            <person name="Scheffler B.E."/>
            <person name="Wen L."/>
            <person name="Saski C.A."/>
            <person name="Grover C.E."/>
            <person name="Hu G."/>
            <person name="Conover J.L."/>
            <person name="Carlson J.W."/>
            <person name="Shu S."/>
            <person name="Boston L.B."/>
            <person name="Williams M."/>
            <person name="Peterson D.G."/>
            <person name="McGee K."/>
            <person name="Jones D.C."/>
            <person name="Wendel J.F."/>
            <person name="Stelly D.M."/>
            <person name="Grimwood J."/>
            <person name="Schmutz J."/>
        </authorList>
    </citation>
    <scope>NUCLEOTIDE SEQUENCE [LARGE SCALE GENOMIC DNA]</scope>
    <source>
        <strain evidence="1">cv. TM-1</strain>
    </source>
</reference>
<reference evidence="2" key="2">
    <citation type="submission" date="2025-08" db="UniProtKB">
        <authorList>
            <consortium name="RefSeq"/>
        </authorList>
    </citation>
    <scope>IDENTIFICATION</scope>
</reference>
<dbReference type="SMR" id="A0A1U8NSV6"/>
<evidence type="ECO:0000313" key="2">
    <source>
        <dbReference type="RefSeq" id="XP_040947248.1"/>
    </source>
</evidence>
<name>A0A1U8NSV6_GOSHI</name>
<keyword evidence="1" id="KW-1185">Reference proteome</keyword>
<organism evidence="1 2">
    <name type="scientific">Gossypium hirsutum</name>
    <name type="common">Upland cotton</name>
    <name type="synonym">Gossypium mexicanum</name>
    <dbReference type="NCBI Taxonomy" id="3635"/>
    <lineage>
        <taxon>Eukaryota</taxon>
        <taxon>Viridiplantae</taxon>
        <taxon>Streptophyta</taxon>
        <taxon>Embryophyta</taxon>
        <taxon>Tracheophyta</taxon>
        <taxon>Spermatophyta</taxon>
        <taxon>Magnoliopsida</taxon>
        <taxon>eudicotyledons</taxon>
        <taxon>Gunneridae</taxon>
        <taxon>Pentapetalae</taxon>
        <taxon>rosids</taxon>
        <taxon>malvids</taxon>
        <taxon>Malvales</taxon>
        <taxon>Malvaceae</taxon>
        <taxon>Malvoideae</taxon>
        <taxon>Gossypium</taxon>
    </lineage>
</organism>
<gene>
    <name evidence="2" type="primary">LOC107951504</name>
</gene>
<dbReference type="RefSeq" id="XP_040947248.1">
    <property type="nucleotide sequence ID" value="XM_041091314.1"/>
</dbReference>
<sequence>MAKSSQNPAVNRPEKRKKSLRLSSLFQDFLNPVVAAKKWLKRLTVPTISICLFHNSQRRIFNPQKICFILQTLDSHRMCCSISFTCNKLDSARMKKSRQILHISEQTEVHVEMPTLRQSLPTESDIPASTLILTHSCGGGIHLIMDLGLGCFRFKAQPQYSKPKLLMMKQSSNPE</sequence>
<protein>
    <submittedName>
        <fullName evidence="2">Uncharacterized protein</fullName>
    </submittedName>
</protein>
<accession>A0A1U8NSV6</accession>
<evidence type="ECO:0000313" key="1">
    <source>
        <dbReference type="Proteomes" id="UP000818029"/>
    </source>
</evidence>
<dbReference type="Proteomes" id="UP000818029">
    <property type="component" value="Chromosome A02"/>
</dbReference>
<proteinExistence type="predicted"/>